<evidence type="ECO:0000313" key="8">
    <source>
        <dbReference type="RefSeq" id="XP_030626181.1"/>
    </source>
</evidence>
<proteinExistence type="inferred from homology"/>
<feature type="compositionally biased region" description="Basic and acidic residues" evidence="5">
    <location>
        <begin position="40"/>
        <end position="50"/>
    </location>
</feature>
<keyword evidence="3" id="KW-0344">Guanine-nucleotide releasing factor</keyword>
<evidence type="ECO:0000256" key="5">
    <source>
        <dbReference type="SAM" id="MobiDB-lite"/>
    </source>
</evidence>
<dbReference type="PANTHER" id="PTHR31017:SF2">
    <property type="entry name" value="DENN DOMAIN-CONTAINING PROTEIN 11"/>
    <property type="match status" value="1"/>
</dbReference>
<feature type="domain" description="UDENN" evidence="6">
    <location>
        <begin position="1"/>
        <end position="432"/>
    </location>
</feature>
<dbReference type="Pfam" id="PF09804">
    <property type="entry name" value="DENND11"/>
    <property type="match status" value="1"/>
</dbReference>
<dbReference type="OrthoDB" id="2152680at2759"/>
<evidence type="ECO:0000256" key="3">
    <source>
        <dbReference type="ARBA" id="ARBA00022658"/>
    </source>
</evidence>
<evidence type="ECO:0000256" key="4">
    <source>
        <dbReference type="ARBA" id="ARBA00033400"/>
    </source>
</evidence>
<keyword evidence="7" id="KW-1185">Reference proteome</keyword>
<dbReference type="RefSeq" id="XP_030626181.1">
    <property type="nucleotide sequence ID" value="XM_030770321.1"/>
</dbReference>
<gene>
    <name evidence="8" type="primary">LOC115808876</name>
</gene>
<dbReference type="GO" id="GO:0005085">
    <property type="term" value="F:guanyl-nucleotide exchange factor activity"/>
    <property type="evidence" value="ECO:0007669"/>
    <property type="project" value="UniProtKB-KW"/>
</dbReference>
<dbReference type="InterPro" id="IPR037516">
    <property type="entry name" value="Tripartite_DENN"/>
</dbReference>
<evidence type="ECO:0000256" key="1">
    <source>
        <dbReference type="ARBA" id="ARBA00007629"/>
    </source>
</evidence>
<reference evidence="8" key="1">
    <citation type="submission" date="2025-08" db="UniProtKB">
        <authorList>
            <consortium name="RefSeq"/>
        </authorList>
    </citation>
    <scope>IDENTIFICATION</scope>
</reference>
<dbReference type="InterPro" id="IPR018626">
    <property type="entry name" value="LCHN/Anr2"/>
</dbReference>
<name>A0A6J2V4P3_CHACN</name>
<sequence>MEKRSDGAPLLDWQEDNSISSPVRDEQRQASNAQTLPRPGEADVAKEHEQVNWETKDQIVAVFVVTFDTRSGNMVEWCVPHDIDLDGVEFKSMASGSHRVSSDFIYMRKGPYFGLACFANIPVESEVERGVRMKSVGILTPSYTMLYHHMPFLENQVRTLLQNPGQYSVLEAFYEDRRAVLPAQKTSHISSCPASVYKFMPSINLYSERKITHPAGCVSQFMQFFGEQIMVLWKFALLRRRVLFFSPPPAGPACYRVYCCCILASVSTPGAGTGVPQFRPYFYVSVADIGTLDTELSFVACTTEKIFEEKKFLYDLYVDRQNVMTHRESLKPLLRLSSADKERYRRLVEQREMLACTQESVSSDEEHFILFFTEQNNRIFQTLFEVVGNSDRTLTEKHIQDMGLDPEGDHSFLVNILETYGIDVTLIDTSCC</sequence>
<dbReference type="AlphaFoldDB" id="A0A6J2V4P3"/>
<dbReference type="Proteomes" id="UP000504632">
    <property type="component" value="Chromosome 1"/>
</dbReference>
<dbReference type="PROSITE" id="PS50211">
    <property type="entry name" value="DENN"/>
    <property type="match status" value="1"/>
</dbReference>
<dbReference type="PANTHER" id="PTHR31017">
    <property type="entry name" value="LATE SECRETORY PATHWAY PROTEIN AVL9-RELATED"/>
    <property type="match status" value="1"/>
</dbReference>
<comment type="similarity">
    <text evidence="1">Belongs to the DENND11 family.</text>
</comment>
<feature type="region of interest" description="Disordered" evidence="5">
    <location>
        <begin position="1"/>
        <end position="50"/>
    </location>
</feature>
<dbReference type="InterPro" id="IPR051731">
    <property type="entry name" value="DENND11/AVL9_GEFs"/>
</dbReference>
<evidence type="ECO:0000259" key="6">
    <source>
        <dbReference type="PROSITE" id="PS50211"/>
    </source>
</evidence>
<dbReference type="GeneID" id="115808876"/>
<organism evidence="7 8">
    <name type="scientific">Chanos chanos</name>
    <name type="common">Milkfish</name>
    <name type="synonym">Mugil chanos</name>
    <dbReference type="NCBI Taxonomy" id="29144"/>
    <lineage>
        <taxon>Eukaryota</taxon>
        <taxon>Metazoa</taxon>
        <taxon>Chordata</taxon>
        <taxon>Craniata</taxon>
        <taxon>Vertebrata</taxon>
        <taxon>Euteleostomi</taxon>
        <taxon>Actinopterygii</taxon>
        <taxon>Neopterygii</taxon>
        <taxon>Teleostei</taxon>
        <taxon>Ostariophysi</taxon>
        <taxon>Gonorynchiformes</taxon>
        <taxon>Chanidae</taxon>
        <taxon>Chanos</taxon>
    </lineage>
</organism>
<evidence type="ECO:0000256" key="2">
    <source>
        <dbReference type="ARBA" id="ARBA00015743"/>
    </source>
</evidence>
<protein>
    <recommendedName>
        <fullName evidence="2">DENN domain-containing protein 11</fullName>
    </recommendedName>
    <alternativeName>
        <fullName evidence="4">Protein LCHN</fullName>
    </alternativeName>
</protein>
<accession>A0A6J2V4P3</accession>
<dbReference type="GO" id="GO:0005737">
    <property type="term" value="C:cytoplasm"/>
    <property type="evidence" value="ECO:0007669"/>
    <property type="project" value="TreeGrafter"/>
</dbReference>
<evidence type="ECO:0000313" key="7">
    <source>
        <dbReference type="Proteomes" id="UP000504632"/>
    </source>
</evidence>
<dbReference type="InParanoid" id="A0A6J2V4P3"/>